<sequence>MVLFDKHCSGHQSTVQAPSPHHQHHHYHPSAPASTNGGTGLKAAEGFICGTATVGSLAASLPLSGHSLHTMPINCLKIRLRPYPARTRPGHGLYTMLKNYLEILENQALSLTCPRHDLPRNA</sequence>
<gene>
    <name evidence="2" type="ORF">OLEA9_A106823</name>
</gene>
<dbReference type="Gramene" id="OE9A106823T1">
    <property type="protein sequence ID" value="OE9A106823C1"/>
    <property type="gene ID" value="OE9A106823"/>
</dbReference>
<evidence type="ECO:0000313" key="2">
    <source>
        <dbReference type="EMBL" id="CAA2966812.1"/>
    </source>
</evidence>
<dbReference type="EMBL" id="CACTIH010001869">
    <property type="protein sequence ID" value="CAA2966812.1"/>
    <property type="molecule type" value="Genomic_DNA"/>
</dbReference>
<proteinExistence type="predicted"/>
<dbReference type="AlphaFoldDB" id="A0A8S0QID8"/>
<dbReference type="Proteomes" id="UP000594638">
    <property type="component" value="Unassembled WGS sequence"/>
</dbReference>
<feature type="region of interest" description="Disordered" evidence="1">
    <location>
        <begin position="1"/>
        <end position="36"/>
    </location>
</feature>
<reference evidence="2 3" key="1">
    <citation type="submission" date="2019-12" db="EMBL/GenBank/DDBJ databases">
        <authorList>
            <person name="Alioto T."/>
            <person name="Alioto T."/>
            <person name="Gomez Garrido J."/>
        </authorList>
    </citation>
    <scope>NUCLEOTIDE SEQUENCE [LARGE SCALE GENOMIC DNA]</scope>
</reference>
<organism evidence="2 3">
    <name type="scientific">Olea europaea subsp. europaea</name>
    <dbReference type="NCBI Taxonomy" id="158383"/>
    <lineage>
        <taxon>Eukaryota</taxon>
        <taxon>Viridiplantae</taxon>
        <taxon>Streptophyta</taxon>
        <taxon>Embryophyta</taxon>
        <taxon>Tracheophyta</taxon>
        <taxon>Spermatophyta</taxon>
        <taxon>Magnoliopsida</taxon>
        <taxon>eudicotyledons</taxon>
        <taxon>Gunneridae</taxon>
        <taxon>Pentapetalae</taxon>
        <taxon>asterids</taxon>
        <taxon>lamiids</taxon>
        <taxon>Lamiales</taxon>
        <taxon>Oleaceae</taxon>
        <taxon>Oleeae</taxon>
        <taxon>Olea</taxon>
    </lineage>
</organism>
<keyword evidence="3" id="KW-1185">Reference proteome</keyword>
<accession>A0A8S0QID8</accession>
<protein>
    <submittedName>
        <fullName evidence="2">Uncharacterized protein</fullName>
    </submittedName>
</protein>
<comment type="caution">
    <text evidence="2">The sequence shown here is derived from an EMBL/GenBank/DDBJ whole genome shotgun (WGS) entry which is preliminary data.</text>
</comment>
<name>A0A8S0QID8_OLEEU</name>
<evidence type="ECO:0000313" key="3">
    <source>
        <dbReference type="Proteomes" id="UP000594638"/>
    </source>
</evidence>
<evidence type="ECO:0000256" key="1">
    <source>
        <dbReference type="SAM" id="MobiDB-lite"/>
    </source>
</evidence>